<dbReference type="AlphaFoldDB" id="A0A6A3GQG6"/>
<evidence type="ECO:0000256" key="1">
    <source>
        <dbReference type="ARBA" id="ARBA00005234"/>
    </source>
</evidence>
<dbReference type="PROSITE" id="PS50600">
    <property type="entry name" value="ULP_PROTEASE"/>
    <property type="match status" value="1"/>
</dbReference>
<name>A0A6A3GQG6_9STRA</name>
<dbReference type="Gene3D" id="3.40.395.10">
    <property type="entry name" value="Adenoviral Proteinase, Chain A"/>
    <property type="match status" value="1"/>
</dbReference>
<evidence type="ECO:0000313" key="6">
    <source>
        <dbReference type="Proteomes" id="UP000429607"/>
    </source>
</evidence>
<evidence type="ECO:0000259" key="4">
    <source>
        <dbReference type="PROSITE" id="PS50600"/>
    </source>
</evidence>
<keyword evidence="3" id="KW-0378">Hydrolase</keyword>
<comment type="caution">
    <text evidence="5">The sequence shown here is derived from an EMBL/GenBank/DDBJ whole genome shotgun (WGS) entry which is preliminary data.</text>
</comment>
<sequence length="370" mass="42659">MKASTEEATRLVLGTLVPVKDLRAVRTTIAEAFNVLNAMPVLGSLKEIPAPPWKSTRFVILSKSRPSVLRMTEVFPEAYVKKCIAGINTHRKSLSLDMQQTNSFGVKITAVGTIKEVDVKTMEEWHRCSRILEAMTETILWIRSCKFDRISLPTPFNDCVDVDLCAFTSELEEWNLGETSDSIFGPIERHELQWFIRDHWFQDSSFKIVLGYLVTLAENAFQKYIGVVNPMHAHISDLGAQRDLIASTDPFASENELVLMPMWKDSHWCAVVFNYRDWIIRIFDPMQVKNNYNVLEANLNELFPTIVRKFSYKRVLSPYQEGTDNCGLYCALFFECQVRAIPMPDVRRTVAQYLRFRYLFKGCLGNLEWK</sequence>
<keyword evidence="2" id="KW-0645">Protease</keyword>
<reference evidence="5 6" key="1">
    <citation type="submission" date="2018-09" db="EMBL/GenBank/DDBJ databases">
        <title>Genomic investigation of the strawberry pathogen Phytophthora fragariae indicates pathogenicity is determined by transcriptional variation in three key races.</title>
        <authorList>
            <person name="Adams T.M."/>
            <person name="Armitage A.D."/>
            <person name="Sobczyk M.K."/>
            <person name="Bates H.J."/>
            <person name="Dunwell J.M."/>
            <person name="Nellist C.F."/>
            <person name="Harrison R.J."/>
        </authorList>
    </citation>
    <scope>NUCLEOTIDE SEQUENCE [LARGE SCALE GENOMIC DNA]</scope>
    <source>
        <strain evidence="5 6">SCRP249</strain>
    </source>
</reference>
<protein>
    <recommendedName>
        <fullName evidence="4">Ubiquitin-like protease family profile domain-containing protein</fullName>
    </recommendedName>
</protein>
<dbReference type="InterPro" id="IPR038765">
    <property type="entry name" value="Papain-like_cys_pep_sf"/>
</dbReference>
<evidence type="ECO:0000256" key="2">
    <source>
        <dbReference type="ARBA" id="ARBA00022670"/>
    </source>
</evidence>
<dbReference type="Pfam" id="PF02902">
    <property type="entry name" value="Peptidase_C48"/>
    <property type="match status" value="1"/>
</dbReference>
<proteinExistence type="inferred from homology"/>
<gene>
    <name evidence="5" type="ORF">PR001_g30824</name>
</gene>
<dbReference type="GO" id="GO:0006508">
    <property type="term" value="P:proteolysis"/>
    <property type="evidence" value="ECO:0007669"/>
    <property type="project" value="UniProtKB-KW"/>
</dbReference>
<organism evidence="5 6">
    <name type="scientific">Phytophthora rubi</name>
    <dbReference type="NCBI Taxonomy" id="129364"/>
    <lineage>
        <taxon>Eukaryota</taxon>
        <taxon>Sar</taxon>
        <taxon>Stramenopiles</taxon>
        <taxon>Oomycota</taxon>
        <taxon>Peronosporomycetes</taxon>
        <taxon>Peronosporales</taxon>
        <taxon>Peronosporaceae</taxon>
        <taxon>Phytophthora</taxon>
    </lineage>
</organism>
<evidence type="ECO:0000313" key="5">
    <source>
        <dbReference type="EMBL" id="KAE8959150.1"/>
    </source>
</evidence>
<evidence type="ECO:0000256" key="3">
    <source>
        <dbReference type="ARBA" id="ARBA00022801"/>
    </source>
</evidence>
<dbReference type="InterPro" id="IPR003653">
    <property type="entry name" value="Peptidase_C48_C"/>
</dbReference>
<dbReference type="GO" id="GO:0008234">
    <property type="term" value="F:cysteine-type peptidase activity"/>
    <property type="evidence" value="ECO:0007669"/>
    <property type="project" value="InterPro"/>
</dbReference>
<dbReference type="SUPFAM" id="SSF54001">
    <property type="entry name" value="Cysteine proteinases"/>
    <property type="match status" value="1"/>
</dbReference>
<comment type="similarity">
    <text evidence="1">Belongs to the peptidase C48 family.</text>
</comment>
<accession>A0A6A3GQG6</accession>
<dbReference type="Proteomes" id="UP000429607">
    <property type="component" value="Unassembled WGS sequence"/>
</dbReference>
<feature type="domain" description="Ubiquitin-like protease family profile" evidence="4">
    <location>
        <begin position="185"/>
        <end position="337"/>
    </location>
</feature>
<dbReference type="EMBL" id="QXFV01007290">
    <property type="protein sequence ID" value="KAE8959150.1"/>
    <property type="molecule type" value="Genomic_DNA"/>
</dbReference>